<evidence type="ECO:0000256" key="9">
    <source>
        <dbReference type="SAM" id="MobiDB-lite"/>
    </source>
</evidence>
<proteinExistence type="inferred from homology"/>
<evidence type="ECO:0000256" key="5">
    <source>
        <dbReference type="ARBA" id="ARBA00022786"/>
    </source>
</evidence>
<keyword evidence="4" id="KW-0479">Metal-binding</keyword>
<dbReference type="Pfam" id="PF01398">
    <property type="entry name" value="JAB"/>
    <property type="match status" value="1"/>
</dbReference>
<dbReference type="InterPro" id="IPR037518">
    <property type="entry name" value="MPN"/>
</dbReference>
<accession>A0AAX6MJ76</accession>
<dbReference type="CDD" id="cd08066">
    <property type="entry name" value="MPN_AMSH_like"/>
    <property type="match status" value="1"/>
</dbReference>
<feature type="compositionally biased region" description="Basic and acidic residues" evidence="9">
    <location>
        <begin position="317"/>
        <end position="329"/>
    </location>
</feature>
<dbReference type="InterPro" id="IPR000555">
    <property type="entry name" value="JAMM/MPN+_dom"/>
</dbReference>
<dbReference type="GO" id="GO:0046872">
    <property type="term" value="F:metal ion binding"/>
    <property type="evidence" value="ECO:0007669"/>
    <property type="project" value="UniProtKB-KW"/>
</dbReference>
<dbReference type="PANTHER" id="PTHR12947:SF13">
    <property type="entry name" value="FI19924P1"/>
    <property type="match status" value="1"/>
</dbReference>
<dbReference type="AlphaFoldDB" id="A0AAX6MJ76"/>
<evidence type="ECO:0000256" key="6">
    <source>
        <dbReference type="ARBA" id="ARBA00022801"/>
    </source>
</evidence>
<evidence type="ECO:0000256" key="3">
    <source>
        <dbReference type="ARBA" id="ARBA00022670"/>
    </source>
</evidence>
<evidence type="ECO:0000256" key="4">
    <source>
        <dbReference type="ARBA" id="ARBA00022723"/>
    </source>
</evidence>
<dbReference type="GO" id="GO:0070536">
    <property type="term" value="P:protein K63-linked deubiquitination"/>
    <property type="evidence" value="ECO:0007669"/>
    <property type="project" value="InterPro"/>
</dbReference>
<evidence type="ECO:0000313" key="11">
    <source>
        <dbReference type="EMBL" id="KAK6952718.1"/>
    </source>
</evidence>
<evidence type="ECO:0000256" key="2">
    <source>
        <dbReference type="ARBA" id="ARBA00010981"/>
    </source>
</evidence>
<feature type="region of interest" description="Disordered" evidence="9">
    <location>
        <begin position="145"/>
        <end position="176"/>
    </location>
</feature>
<evidence type="ECO:0000313" key="12">
    <source>
        <dbReference type="Proteomes" id="UP001369815"/>
    </source>
</evidence>
<comment type="similarity">
    <text evidence="2">Belongs to the peptidase M67C family.</text>
</comment>
<dbReference type="GO" id="GO:0006508">
    <property type="term" value="P:proteolysis"/>
    <property type="evidence" value="ECO:0007669"/>
    <property type="project" value="UniProtKB-KW"/>
</dbReference>
<dbReference type="GO" id="GO:0061578">
    <property type="term" value="F:K63-linked deubiquitinase activity"/>
    <property type="evidence" value="ECO:0007669"/>
    <property type="project" value="InterPro"/>
</dbReference>
<dbReference type="GO" id="GO:0016020">
    <property type="term" value="C:membrane"/>
    <property type="evidence" value="ECO:0007669"/>
    <property type="project" value="TreeGrafter"/>
</dbReference>
<dbReference type="Gene3D" id="3.40.140.10">
    <property type="entry name" value="Cytidine Deaminase, domain 2"/>
    <property type="match status" value="1"/>
</dbReference>
<gene>
    <name evidence="11" type="ORF">Daesc_005012</name>
</gene>
<dbReference type="InterPro" id="IPR044098">
    <property type="entry name" value="STAMBP/STALP-like_MPN"/>
</dbReference>
<dbReference type="GO" id="GO:0005768">
    <property type="term" value="C:endosome"/>
    <property type="evidence" value="ECO:0007669"/>
    <property type="project" value="TreeGrafter"/>
</dbReference>
<evidence type="ECO:0000256" key="7">
    <source>
        <dbReference type="ARBA" id="ARBA00022833"/>
    </source>
</evidence>
<feature type="region of interest" description="Disordered" evidence="9">
    <location>
        <begin position="254"/>
        <end position="341"/>
    </location>
</feature>
<evidence type="ECO:0000256" key="8">
    <source>
        <dbReference type="ARBA" id="ARBA00023049"/>
    </source>
</evidence>
<comment type="caution">
    <text evidence="11">The sequence shown here is derived from an EMBL/GenBank/DDBJ whole genome shotgun (WGS) entry which is preliminary data.</text>
</comment>
<evidence type="ECO:0000256" key="1">
    <source>
        <dbReference type="ARBA" id="ARBA00001947"/>
    </source>
</evidence>
<dbReference type="PROSITE" id="PS50249">
    <property type="entry name" value="MPN"/>
    <property type="match status" value="1"/>
</dbReference>
<dbReference type="InterPro" id="IPR015063">
    <property type="entry name" value="USP8_dimer"/>
</dbReference>
<keyword evidence="7" id="KW-0862">Zinc</keyword>
<sequence length="583" mass="66382">MASTTPTSPTPFANRPLAIKEIVSEAEGFKWDPAIPLKFWLRTANTLFLEVSDIVSWTSSDVALTFDLPQGRSYLSDGNFAQAYLIYMRYLDLVTNRLPKHPGARNPEERRALHELYKSLEDVMSNLERIKPIIEEDYNAWLARSKRQGRQKQEASHPKSKSPLTYEERASRDPALSSTHRLLDAGDYQDLAVELAEREFRRRDTNRGVTKKAGVSGEEAQFKRDVRLWDKWTADLADRQAEDEEIFRRKMESTRRALDGDESDHTNDVLRRDSRSSATTSPLTNYRYPSIAPSQPIQYEASHAHARKPSVPRPPRPPKEDVLHRREVSPSRTPAPELPAKVRISPERTLLTPQTPQELPTLPPKIREPSPIPQEQQRLTFKPAAYLESGEPLRSVFLPSQLRHKFLSIAAENTRRGLEMCGILCGTAVKNALFVRCLLIPEQTSTSDTCETENENTMLEYCMNNDLIILGWIHTHPTQTCFMSSRDLHTQSGYQIMLPESIAIVCAPSFEPSYGIFRLTKPPGLDYILGCTQTSTFHPHAMDNLYTKAQSPPGHVYETDKLEFDVHDLRPGARNNTVQHKNF</sequence>
<dbReference type="SMART" id="SM00232">
    <property type="entry name" value="JAB_MPN"/>
    <property type="match status" value="1"/>
</dbReference>
<keyword evidence="5" id="KW-0833">Ubl conjugation pathway</keyword>
<evidence type="ECO:0000259" key="10">
    <source>
        <dbReference type="PROSITE" id="PS50249"/>
    </source>
</evidence>
<dbReference type="GO" id="GO:0140492">
    <property type="term" value="F:metal-dependent deubiquitinase activity"/>
    <property type="evidence" value="ECO:0007669"/>
    <property type="project" value="InterPro"/>
</dbReference>
<feature type="domain" description="MPN" evidence="10">
    <location>
        <begin position="396"/>
        <end position="526"/>
    </location>
</feature>
<keyword evidence="12" id="KW-1185">Reference proteome</keyword>
<keyword evidence="3" id="KW-0645">Protease</keyword>
<name>A0AAX6MJ76_9PEZI</name>
<feature type="compositionally biased region" description="Basic and acidic residues" evidence="9">
    <location>
        <begin position="254"/>
        <end position="275"/>
    </location>
</feature>
<dbReference type="SUPFAM" id="SSF102712">
    <property type="entry name" value="JAB1/MPN domain"/>
    <property type="match status" value="1"/>
</dbReference>
<keyword evidence="8" id="KW-0482">Metalloprotease</keyword>
<dbReference type="Gene3D" id="1.20.58.80">
    <property type="entry name" value="Phosphotransferase system, lactose/cellobiose-type IIA subunit"/>
    <property type="match status" value="1"/>
</dbReference>
<organism evidence="11 12">
    <name type="scientific">Daldinia eschscholtzii</name>
    <dbReference type="NCBI Taxonomy" id="292717"/>
    <lineage>
        <taxon>Eukaryota</taxon>
        <taxon>Fungi</taxon>
        <taxon>Dikarya</taxon>
        <taxon>Ascomycota</taxon>
        <taxon>Pezizomycotina</taxon>
        <taxon>Sordariomycetes</taxon>
        <taxon>Xylariomycetidae</taxon>
        <taxon>Xylariales</taxon>
        <taxon>Hypoxylaceae</taxon>
        <taxon>Daldinia</taxon>
    </lineage>
</organism>
<comment type="cofactor">
    <cofactor evidence="1">
        <name>Zn(2+)</name>
        <dbReference type="ChEBI" id="CHEBI:29105"/>
    </cofactor>
</comment>
<dbReference type="FunFam" id="3.40.140.10:FF:000033">
    <property type="entry name" value="AMSH-like protease sst2"/>
    <property type="match status" value="1"/>
</dbReference>
<dbReference type="Proteomes" id="UP001369815">
    <property type="component" value="Unassembled WGS sequence"/>
</dbReference>
<dbReference type="Pfam" id="PF08969">
    <property type="entry name" value="USP8_dimer"/>
    <property type="match status" value="1"/>
</dbReference>
<keyword evidence="6" id="KW-0378">Hydrolase</keyword>
<feature type="region of interest" description="Disordered" evidence="9">
    <location>
        <begin position="353"/>
        <end position="375"/>
    </location>
</feature>
<protein>
    <recommendedName>
        <fullName evidence="10">MPN domain-containing protein</fullName>
    </recommendedName>
</protein>
<dbReference type="PANTHER" id="PTHR12947">
    <property type="entry name" value="AMSH-LIKE PROTEASE"/>
    <property type="match status" value="1"/>
</dbReference>
<reference evidence="11 12" key="1">
    <citation type="journal article" date="2024" name="Front Chem Biol">
        <title>Unveiling the potential of Daldinia eschscholtzii MFLUCC 19-0629 through bioactivity and bioinformatics studies for enhanced sustainable agriculture production.</title>
        <authorList>
            <person name="Brooks S."/>
            <person name="Weaver J.A."/>
            <person name="Klomchit A."/>
            <person name="Alharthi S.A."/>
            <person name="Onlamun T."/>
            <person name="Nurani R."/>
            <person name="Vong T.K."/>
            <person name="Alberti F."/>
            <person name="Greco C."/>
        </authorList>
    </citation>
    <scope>NUCLEOTIDE SEQUENCE [LARGE SCALE GENOMIC DNA]</scope>
    <source>
        <strain evidence="11">MFLUCC 19-0629</strain>
    </source>
</reference>
<dbReference type="EMBL" id="JBANMG010000005">
    <property type="protein sequence ID" value="KAK6952718.1"/>
    <property type="molecule type" value="Genomic_DNA"/>
</dbReference>